<organism evidence="1 2">
    <name type="scientific">Kaistella flava</name>
    <name type="common">ex Peng et al. 2021</name>
    <dbReference type="NCBI Taxonomy" id="2038776"/>
    <lineage>
        <taxon>Bacteria</taxon>
        <taxon>Pseudomonadati</taxon>
        <taxon>Bacteroidota</taxon>
        <taxon>Flavobacteriia</taxon>
        <taxon>Flavobacteriales</taxon>
        <taxon>Weeksellaceae</taxon>
        <taxon>Chryseobacterium group</taxon>
        <taxon>Kaistella</taxon>
    </lineage>
</organism>
<proteinExistence type="predicted"/>
<dbReference type="Pfam" id="PF09697">
    <property type="entry name" value="Porph_ging"/>
    <property type="match status" value="1"/>
</dbReference>
<evidence type="ECO:0000313" key="2">
    <source>
        <dbReference type="Proteomes" id="UP000594195"/>
    </source>
</evidence>
<dbReference type="InterPro" id="IPR005901">
    <property type="entry name" value="GLPGLI"/>
</dbReference>
<keyword evidence="2" id="KW-1185">Reference proteome</keyword>
<reference evidence="1 2" key="1">
    <citation type="submission" date="2019-05" db="EMBL/GenBank/DDBJ databases">
        <title>Chryseobacterium sp. isolated from King George Island, maritime Antarctica.</title>
        <authorList>
            <person name="Peng X."/>
        </authorList>
    </citation>
    <scope>NUCLEOTIDE SEQUENCE [LARGE SCALE GENOMIC DNA]</scope>
    <source>
        <strain evidence="1 2">7-3A</strain>
    </source>
</reference>
<dbReference type="KEGG" id="kfa:Q73A0000_05440"/>
<gene>
    <name evidence="1" type="ORF">Q73A0000_05440</name>
</gene>
<dbReference type="EMBL" id="CP040442">
    <property type="protein sequence ID" value="QOW09844.1"/>
    <property type="molecule type" value="Genomic_DNA"/>
</dbReference>
<sequence>MNKFSIILIFLSSLYFSQTKQFVYEYKYVPDSQKKDLILTDYMQLDTDGNRSDYYSQSLKKTDSLINIIEKLNRFDFPRYNPNLNYRISKDYLLNEVAVHIKYGNINFKIEEKDKPKWKIINEKKTVSNYKCQKATVKYLGREWTAWFTNEIPLQDGPYKFNGLPGLVIQINDSENEHSFELIEIKNISKVKPNTTLQEKTISWNQYYKLMAETAQNVNNNIDKMVVLPNGYSFVLKDGNVMHVDKSKKNIEEALSDEIMLINNPIERDKLKIYNQSVK</sequence>
<name>A0A7M2Y850_9FLAO</name>
<dbReference type="RefSeq" id="WP_193813061.1">
    <property type="nucleotide sequence ID" value="NZ_CP040442.1"/>
</dbReference>
<dbReference type="Proteomes" id="UP000594195">
    <property type="component" value="Chromosome"/>
</dbReference>
<evidence type="ECO:0000313" key="1">
    <source>
        <dbReference type="EMBL" id="QOW09844.1"/>
    </source>
</evidence>
<dbReference type="NCBIfam" id="TIGR01200">
    <property type="entry name" value="GLPGLI"/>
    <property type="match status" value="1"/>
</dbReference>
<accession>A0A7M2Y850</accession>
<protein>
    <submittedName>
        <fullName evidence="1">GLPGLI family protein</fullName>
    </submittedName>
</protein>
<dbReference type="AlphaFoldDB" id="A0A7M2Y850"/>